<gene>
    <name evidence="19" type="ORF">Z955_08910</name>
</gene>
<keyword evidence="12" id="KW-0131">Cell cycle</keyword>
<dbReference type="PANTHER" id="PTHR22683">
    <property type="entry name" value="SPORULATION PROTEIN RELATED"/>
    <property type="match status" value="1"/>
</dbReference>
<feature type="transmembrane region" description="Helical" evidence="17">
    <location>
        <begin position="159"/>
        <end position="185"/>
    </location>
</feature>
<evidence type="ECO:0000256" key="6">
    <source>
        <dbReference type="ARBA" id="ARBA00022741"/>
    </source>
</evidence>
<comment type="caution">
    <text evidence="19">The sequence shown here is derived from an EMBL/GenBank/DDBJ whole genome shotgun (WGS) entry which is preliminary data.</text>
</comment>
<keyword evidence="7" id="KW-0159">Chromosome partition</keyword>
<name>A0A0A0ICB5_CLOBO</name>
<comment type="function">
    <text evidence="13">Essential cell division protein that coordinates cell division and chromosome segregation. The N-terminus is involved in assembly of the cell-division machinery. The C-terminus functions as a DNA motor that moves dsDNA in an ATP-dependent manner towards the dif recombination site, which is located within the replication terminus region. Required for activation of the Xer recombinase, allowing activation of chromosome unlinking by recombination.</text>
</comment>
<dbReference type="InterPro" id="IPR018541">
    <property type="entry name" value="Ftsk_gamma"/>
</dbReference>
<dbReference type="SMART" id="SM00843">
    <property type="entry name" value="Ftsk_gamma"/>
    <property type="match status" value="1"/>
</dbReference>
<keyword evidence="4 19" id="KW-0132">Cell division</keyword>
<dbReference type="Pfam" id="PF01580">
    <property type="entry name" value="FtsK_SpoIIIE"/>
    <property type="match status" value="1"/>
</dbReference>
<feature type="region of interest" description="Disordered" evidence="16">
    <location>
        <begin position="758"/>
        <end position="783"/>
    </location>
</feature>
<evidence type="ECO:0000256" key="5">
    <source>
        <dbReference type="ARBA" id="ARBA00022692"/>
    </source>
</evidence>
<dbReference type="SUPFAM" id="SSF46785">
    <property type="entry name" value="Winged helix' DNA-binding domain"/>
    <property type="match status" value="1"/>
</dbReference>
<evidence type="ECO:0000256" key="11">
    <source>
        <dbReference type="ARBA" id="ARBA00023136"/>
    </source>
</evidence>
<dbReference type="PANTHER" id="PTHR22683:SF41">
    <property type="entry name" value="DNA TRANSLOCASE FTSK"/>
    <property type="match status" value="1"/>
</dbReference>
<dbReference type="CDD" id="cd01127">
    <property type="entry name" value="TrwB_TraG_TraD_VirD4"/>
    <property type="match status" value="1"/>
</dbReference>
<reference evidence="19 20" key="1">
    <citation type="submission" date="2014-01" db="EMBL/GenBank/DDBJ databases">
        <title>Plasmidome dynamics in the species complex Clostridium novyi sensu lato converts strains of independent lineages into distinctly different pathogens.</title>
        <authorList>
            <person name="Skarin H."/>
            <person name="Segerman B."/>
        </authorList>
    </citation>
    <scope>NUCLEOTIDE SEQUENCE [LARGE SCALE GENOMIC DNA]</scope>
    <source>
        <strain evidence="19 20">DC5</strain>
    </source>
</reference>
<dbReference type="GO" id="GO:0051301">
    <property type="term" value="P:cell division"/>
    <property type="evidence" value="ECO:0007669"/>
    <property type="project" value="UniProtKB-KW"/>
</dbReference>
<dbReference type="InterPro" id="IPR041027">
    <property type="entry name" value="FtsK_alpha"/>
</dbReference>
<organism evidence="19 20">
    <name type="scientific">Clostridium botulinum C/D str. DC5</name>
    <dbReference type="NCBI Taxonomy" id="1443128"/>
    <lineage>
        <taxon>Bacteria</taxon>
        <taxon>Bacillati</taxon>
        <taxon>Bacillota</taxon>
        <taxon>Clostridia</taxon>
        <taxon>Eubacteriales</taxon>
        <taxon>Clostridiaceae</taxon>
        <taxon>Clostridium</taxon>
    </lineage>
</organism>
<feature type="transmembrane region" description="Helical" evidence="17">
    <location>
        <begin position="58"/>
        <end position="82"/>
    </location>
</feature>
<dbReference type="GO" id="GO:0003677">
    <property type="term" value="F:DNA binding"/>
    <property type="evidence" value="ECO:0007669"/>
    <property type="project" value="UniProtKB-KW"/>
</dbReference>
<dbReference type="PROSITE" id="PS50901">
    <property type="entry name" value="FTSK"/>
    <property type="match status" value="1"/>
</dbReference>
<dbReference type="Pfam" id="PF13491">
    <property type="entry name" value="FtsK_4TM"/>
    <property type="match status" value="1"/>
</dbReference>
<evidence type="ECO:0000256" key="13">
    <source>
        <dbReference type="ARBA" id="ARBA00024986"/>
    </source>
</evidence>
<evidence type="ECO:0000256" key="8">
    <source>
        <dbReference type="ARBA" id="ARBA00022840"/>
    </source>
</evidence>
<dbReference type="EMBL" id="JDRY01000039">
    <property type="protein sequence ID" value="KGM99094.1"/>
    <property type="molecule type" value="Genomic_DNA"/>
</dbReference>
<evidence type="ECO:0000256" key="7">
    <source>
        <dbReference type="ARBA" id="ARBA00022829"/>
    </source>
</evidence>
<evidence type="ECO:0000256" key="1">
    <source>
        <dbReference type="ARBA" id="ARBA00004651"/>
    </source>
</evidence>
<evidence type="ECO:0000256" key="3">
    <source>
        <dbReference type="ARBA" id="ARBA00022475"/>
    </source>
</evidence>
<dbReference type="InterPro" id="IPR036388">
    <property type="entry name" value="WH-like_DNA-bd_sf"/>
</dbReference>
<accession>A0A0A0ICB5</accession>
<keyword evidence="3" id="KW-1003">Cell membrane</keyword>
<evidence type="ECO:0000313" key="19">
    <source>
        <dbReference type="EMBL" id="KGM99094.1"/>
    </source>
</evidence>
<dbReference type="InterPro" id="IPR027417">
    <property type="entry name" value="P-loop_NTPase"/>
</dbReference>
<keyword evidence="8 15" id="KW-0067">ATP-binding</keyword>
<keyword evidence="5 17" id="KW-0812">Transmembrane</keyword>
<feature type="transmembrane region" description="Helical" evidence="17">
    <location>
        <begin position="28"/>
        <end position="46"/>
    </location>
</feature>
<evidence type="ECO:0000256" key="15">
    <source>
        <dbReference type="PROSITE-ProRule" id="PRU00289"/>
    </source>
</evidence>
<evidence type="ECO:0000256" key="2">
    <source>
        <dbReference type="ARBA" id="ARBA00006474"/>
    </source>
</evidence>
<evidence type="ECO:0000256" key="16">
    <source>
        <dbReference type="SAM" id="MobiDB-lite"/>
    </source>
</evidence>
<comment type="subunit">
    <text evidence="14">Homohexamer. Forms a ring that surrounds DNA.</text>
</comment>
<dbReference type="InterPro" id="IPR002543">
    <property type="entry name" value="FtsK_dom"/>
</dbReference>
<dbReference type="Gene3D" id="3.40.50.300">
    <property type="entry name" value="P-loop containing nucleotide triphosphate hydrolases"/>
    <property type="match status" value="1"/>
</dbReference>
<evidence type="ECO:0000256" key="9">
    <source>
        <dbReference type="ARBA" id="ARBA00022989"/>
    </source>
</evidence>
<sequence length="783" mass="87135">MPLAKRNKHSKKASNTVQSSQMPNDVKGIIFITLGILMILSVFASDSSGILGKSIRKLLIGLFGMGSYIFPLLIIFVGVSYIVKNGKITFNNRFYGIFIFILNTLLFIQMIHIKDYYIEGNFMDGIKKIFAETSIIHGGIISYIVDVPLYKLLGNIGSYIVFISLYIIAIIFIMQISLGELLMMLKGSTIQKRKVENTLSDKNIIYDNENGKDISSSFIKGLNNKIKFVNFLKSTEDIDTDREEISDNEKVHKKSKMDEPKVVPNIVDNKPINNTQMFNKPDISKKPYVEEESNNIINDEIQQKSNEIRSQYIFPSTQLLNRNTNNGYDKNSKKELINYASKLEETLTSFGVNAKVIQVTKGPSVTRFELQPSAGVKVSKITHLSDDIALSLAASSVRIEAPIPGKSAIGIEVPNKVVSAVYLSEVIESNEFKNFNKNIAFAVGKDISGKCVVADLSKMPHLLIAGATGSGKSVCINTLIISLIYKYSPEDVKLLLVDPKVVELNIYNDIPHLLIPVVTNPKKAAGALNWAVTEMTRRYNLFAENNVRNVEGYNELVKKGRLSEKLPWIVIIIDELADLMMVSPGEVEEYIARLAQMARAAGMHLVIATQRPSVDVITGVIKANIPSRISFAVSSQIDSRTIIDSAGAEKLLGKGDMLFYPVGESKPVRIQGAFISEEEVENIVNFVKDQKGPAEYQENIINEINTKVEKQNSDSDELLDEAIEIAMENGQISTSLLQRRLKIGYNRAARIIDDMEDKGMISGKNGSKPRQILLDNEDLKNNN</sequence>
<evidence type="ECO:0000256" key="17">
    <source>
        <dbReference type="SAM" id="Phobius"/>
    </source>
</evidence>
<dbReference type="InterPro" id="IPR025199">
    <property type="entry name" value="FtsK_4TM"/>
</dbReference>
<dbReference type="SMART" id="SM00382">
    <property type="entry name" value="AAA"/>
    <property type="match status" value="1"/>
</dbReference>
<evidence type="ECO:0000256" key="4">
    <source>
        <dbReference type="ARBA" id="ARBA00022618"/>
    </source>
</evidence>
<evidence type="ECO:0000256" key="14">
    <source>
        <dbReference type="ARBA" id="ARBA00025923"/>
    </source>
</evidence>
<dbReference type="Proteomes" id="UP000030014">
    <property type="component" value="Unassembled WGS sequence"/>
</dbReference>
<dbReference type="InterPro" id="IPR050206">
    <property type="entry name" value="FtsK/SpoIIIE/SftA"/>
</dbReference>
<dbReference type="Gene3D" id="3.30.980.40">
    <property type="match status" value="1"/>
</dbReference>
<evidence type="ECO:0000256" key="10">
    <source>
        <dbReference type="ARBA" id="ARBA00023125"/>
    </source>
</evidence>
<comment type="similarity">
    <text evidence="2">Belongs to the FtsK/SpoIIIE/SftA family.</text>
</comment>
<feature type="transmembrane region" description="Helical" evidence="17">
    <location>
        <begin position="94"/>
        <end position="113"/>
    </location>
</feature>
<dbReference type="SUPFAM" id="SSF52540">
    <property type="entry name" value="P-loop containing nucleoside triphosphate hydrolases"/>
    <property type="match status" value="1"/>
</dbReference>
<evidence type="ECO:0000256" key="12">
    <source>
        <dbReference type="ARBA" id="ARBA00023306"/>
    </source>
</evidence>
<dbReference type="InterPro" id="IPR003593">
    <property type="entry name" value="AAA+_ATPase"/>
</dbReference>
<dbReference type="AlphaFoldDB" id="A0A0A0ICB5"/>
<protein>
    <submittedName>
        <fullName evidence="19">Cell division protein FtsK</fullName>
    </submittedName>
</protein>
<keyword evidence="11 17" id="KW-0472">Membrane</keyword>
<dbReference type="Pfam" id="PF09397">
    <property type="entry name" value="FtsK_gamma"/>
    <property type="match status" value="1"/>
</dbReference>
<evidence type="ECO:0000313" key="20">
    <source>
        <dbReference type="Proteomes" id="UP000030014"/>
    </source>
</evidence>
<dbReference type="GO" id="GO:0005524">
    <property type="term" value="F:ATP binding"/>
    <property type="evidence" value="ECO:0007669"/>
    <property type="project" value="UniProtKB-UniRule"/>
</dbReference>
<dbReference type="InterPro" id="IPR036390">
    <property type="entry name" value="WH_DNA-bd_sf"/>
</dbReference>
<dbReference type="Gene3D" id="1.10.10.10">
    <property type="entry name" value="Winged helix-like DNA-binding domain superfamily/Winged helix DNA-binding domain"/>
    <property type="match status" value="1"/>
</dbReference>
<dbReference type="Pfam" id="PF17854">
    <property type="entry name" value="FtsK_alpha"/>
    <property type="match status" value="1"/>
</dbReference>
<keyword evidence="9 17" id="KW-1133">Transmembrane helix</keyword>
<dbReference type="RefSeq" id="WP_039257963.1">
    <property type="nucleotide sequence ID" value="NZ_JDRY01000039.1"/>
</dbReference>
<feature type="domain" description="FtsK" evidence="18">
    <location>
        <begin position="449"/>
        <end position="640"/>
    </location>
</feature>
<evidence type="ECO:0000259" key="18">
    <source>
        <dbReference type="PROSITE" id="PS50901"/>
    </source>
</evidence>
<comment type="subcellular location">
    <subcellularLocation>
        <location evidence="1">Cell membrane</location>
        <topology evidence="1">Multi-pass membrane protein</topology>
    </subcellularLocation>
</comment>
<keyword evidence="6 15" id="KW-0547">Nucleotide-binding</keyword>
<keyword evidence="10" id="KW-0238">DNA-binding</keyword>
<dbReference type="GO" id="GO:0005886">
    <property type="term" value="C:plasma membrane"/>
    <property type="evidence" value="ECO:0007669"/>
    <property type="project" value="UniProtKB-SubCell"/>
</dbReference>
<feature type="binding site" evidence="15">
    <location>
        <begin position="466"/>
        <end position="473"/>
    </location>
    <ligand>
        <name>ATP</name>
        <dbReference type="ChEBI" id="CHEBI:30616"/>
    </ligand>
</feature>
<feature type="transmembrane region" description="Helical" evidence="17">
    <location>
        <begin position="134"/>
        <end position="153"/>
    </location>
</feature>
<dbReference type="GO" id="GO:0007059">
    <property type="term" value="P:chromosome segregation"/>
    <property type="evidence" value="ECO:0007669"/>
    <property type="project" value="UniProtKB-KW"/>
</dbReference>
<proteinExistence type="inferred from homology"/>